<proteinExistence type="predicted"/>
<dbReference type="Proteomes" id="UP001338137">
    <property type="component" value="Unassembled WGS sequence"/>
</dbReference>
<organism evidence="1 2">
    <name type="scientific">Paenibacillus alba</name>
    <dbReference type="NCBI Taxonomy" id="1197127"/>
    <lineage>
        <taxon>Bacteria</taxon>
        <taxon>Bacillati</taxon>
        <taxon>Bacillota</taxon>
        <taxon>Bacilli</taxon>
        <taxon>Bacillales</taxon>
        <taxon>Paenibacillaceae</taxon>
        <taxon>Paenibacillus</taxon>
    </lineage>
</organism>
<gene>
    <name evidence="1" type="ORF">P4I72_10075</name>
</gene>
<reference evidence="1 2" key="1">
    <citation type="submission" date="2023-03" db="EMBL/GenBank/DDBJ databases">
        <title>Bacillus Genome Sequencing.</title>
        <authorList>
            <person name="Dunlap C."/>
        </authorList>
    </citation>
    <scope>NUCLEOTIDE SEQUENCE [LARGE SCALE GENOMIC DNA]</scope>
    <source>
        <strain evidence="1 2">BD-533</strain>
    </source>
</reference>
<comment type="caution">
    <text evidence="1">The sequence shown here is derived from an EMBL/GenBank/DDBJ whole genome shotgun (WGS) entry which is preliminary data.</text>
</comment>
<sequence length="157" mass="18478">MKKEEEDLITPAELHALLAENGEHSEEFEFNEPIGAQHLTSLQKAVVLLSKQVEELQLQLHEHFELQSRQQEQFLRQFKHQLENKLHEDLIRTIVVQQQSAIQEENLVEEDSSELSLEVIKSEEQAVVEDTQPTYSRVRSYSKIRKRKKGFLEKLFE</sequence>
<evidence type="ECO:0000313" key="2">
    <source>
        <dbReference type="Proteomes" id="UP001338137"/>
    </source>
</evidence>
<evidence type="ECO:0000313" key="1">
    <source>
        <dbReference type="EMBL" id="MEC0227470.1"/>
    </source>
</evidence>
<dbReference type="EMBL" id="JARLKY010000021">
    <property type="protein sequence ID" value="MEC0227470.1"/>
    <property type="molecule type" value="Genomic_DNA"/>
</dbReference>
<name>A0ABU6G1L3_9BACL</name>
<protein>
    <submittedName>
        <fullName evidence="1">Uncharacterized protein</fullName>
    </submittedName>
</protein>
<accession>A0ABU6G1L3</accession>
<keyword evidence="2" id="KW-1185">Reference proteome</keyword>
<dbReference type="RefSeq" id="WP_173218020.1">
    <property type="nucleotide sequence ID" value="NZ_JABMKZ010000006.1"/>
</dbReference>